<dbReference type="InterPro" id="IPR021688">
    <property type="entry name" value="DUF3270"/>
</dbReference>
<dbReference type="EMBL" id="WLCG01000009">
    <property type="protein sequence ID" value="MTB64785.1"/>
    <property type="molecule type" value="Genomic_DNA"/>
</dbReference>
<dbReference type="AlphaFoldDB" id="A0A6I4RJT4"/>
<accession>A0A6I4RJT4</accession>
<dbReference type="Proteomes" id="UP000435060">
    <property type="component" value="Unassembled WGS sequence"/>
</dbReference>
<evidence type="ECO:0000313" key="5">
    <source>
        <dbReference type="Proteomes" id="UP000435423"/>
    </source>
</evidence>
<organism evidence="3 5">
    <name type="scientific">Streptococcus zhangguiae</name>
    <dbReference type="NCBI Taxonomy" id="2664091"/>
    <lineage>
        <taxon>Bacteria</taxon>
        <taxon>Bacillati</taxon>
        <taxon>Bacillota</taxon>
        <taxon>Bacilli</taxon>
        <taxon>Lactobacillales</taxon>
        <taxon>Streptococcaceae</taxon>
        <taxon>Streptococcus</taxon>
    </lineage>
</organism>
<evidence type="ECO:0000313" key="3">
    <source>
        <dbReference type="EMBL" id="MWV56711.1"/>
    </source>
</evidence>
<keyword evidence="4" id="KW-1185">Reference proteome</keyword>
<dbReference type="Proteomes" id="UP000435423">
    <property type="component" value="Unassembled WGS sequence"/>
</dbReference>
<evidence type="ECO:0000313" key="2">
    <source>
        <dbReference type="EMBL" id="MTB64785.1"/>
    </source>
</evidence>
<feature type="transmembrane region" description="Helical" evidence="1">
    <location>
        <begin position="42"/>
        <end position="63"/>
    </location>
</feature>
<dbReference type="Pfam" id="PF11674">
    <property type="entry name" value="DUF3270"/>
    <property type="match status" value="1"/>
</dbReference>
<evidence type="ECO:0000313" key="4">
    <source>
        <dbReference type="Proteomes" id="UP000435060"/>
    </source>
</evidence>
<gene>
    <name evidence="2" type="ORF">GGG87_07230</name>
    <name evidence="3" type="ORF">GGH11_06965</name>
</gene>
<evidence type="ECO:0000256" key="1">
    <source>
        <dbReference type="SAM" id="Phobius"/>
    </source>
</evidence>
<name>A0A6I4RJT4_9STRE</name>
<dbReference type="RefSeq" id="WP_154609045.1">
    <property type="nucleotide sequence ID" value="NZ_CP072115.1"/>
</dbReference>
<keyword evidence="1" id="KW-1133">Transmembrane helix</keyword>
<proteinExistence type="predicted"/>
<comment type="caution">
    <text evidence="3">The sequence shown here is derived from an EMBL/GenBank/DDBJ whole genome shotgun (WGS) entry which is preliminary data.</text>
</comment>
<reference evidence="3 5" key="1">
    <citation type="submission" date="2019-10" db="EMBL/GenBank/DDBJ databases">
        <title>Streptococcis sp, isolated from the respiratory tract of Marmot.</title>
        <authorList>
            <person name="Zhang G."/>
        </authorList>
    </citation>
    <scope>NUCLEOTIDE SEQUENCE [LARGE SCALE GENOMIC DNA]</scope>
    <source>
        <strain evidence="3">Zg-70</strain>
        <strain evidence="5">zg-70</strain>
    </source>
</reference>
<keyword evidence="1" id="KW-0812">Transmembrane</keyword>
<reference evidence="2 4" key="2">
    <citation type="submission" date="2019-11" db="EMBL/GenBank/DDBJ databases">
        <title>Streptococcis sp. isolated from the respiratory tract of Marmot.</title>
        <authorList>
            <person name="Zhang G."/>
        </authorList>
    </citation>
    <scope>NUCLEOTIDE SEQUENCE [LARGE SCALE GENOMIC DNA]</scope>
    <source>
        <strain evidence="4">zg-86</strain>
        <strain evidence="2">Zg-86</strain>
    </source>
</reference>
<sequence>MALRDYRPDSYHYDETIPKEKRQATYQAYQATNPAKERLKEFFFFLNIAIFSIITVIAAYIYLSNHVPIFLAFLLAIVTGLIGLKLVQFFIKKKFYSSKNRTKIRK</sequence>
<feature type="transmembrane region" description="Helical" evidence="1">
    <location>
        <begin position="69"/>
        <end position="91"/>
    </location>
</feature>
<keyword evidence="1" id="KW-0472">Membrane</keyword>
<dbReference type="EMBL" id="WUBJ01000008">
    <property type="protein sequence ID" value="MWV56711.1"/>
    <property type="molecule type" value="Genomic_DNA"/>
</dbReference>
<protein>
    <submittedName>
        <fullName evidence="3">DUF3270 family protein</fullName>
    </submittedName>
</protein>